<dbReference type="Pfam" id="PF13709">
    <property type="entry name" value="DUF4159"/>
    <property type="match status" value="1"/>
</dbReference>
<dbReference type="OrthoDB" id="9773014at2"/>
<dbReference type="PANTHER" id="PTHR37464:SF1">
    <property type="entry name" value="BLL2463 PROTEIN"/>
    <property type="match status" value="1"/>
</dbReference>
<dbReference type="PATRIC" id="fig|1458307.3.peg.2768"/>
<dbReference type="AlphaFoldDB" id="A0A0K0Y8H0"/>
<evidence type="ECO:0000313" key="1">
    <source>
        <dbReference type="EMBL" id="AKS47259.1"/>
    </source>
</evidence>
<dbReference type="Gene3D" id="3.40.50.12140">
    <property type="entry name" value="Domain of unknown function DUF4159"/>
    <property type="match status" value="1"/>
</dbReference>
<dbReference type="RefSeq" id="WP_049835479.1">
    <property type="nucleotide sequence ID" value="NZ_CP012160.1"/>
</dbReference>
<proteinExistence type="predicted"/>
<keyword evidence="2" id="KW-1185">Reference proteome</keyword>
<organism evidence="1 2">
    <name type="scientific">Octadecabacter temperatus</name>
    <dbReference type="NCBI Taxonomy" id="1458307"/>
    <lineage>
        <taxon>Bacteria</taxon>
        <taxon>Pseudomonadati</taxon>
        <taxon>Pseudomonadota</taxon>
        <taxon>Alphaproteobacteria</taxon>
        <taxon>Rhodobacterales</taxon>
        <taxon>Roseobacteraceae</taxon>
        <taxon>Octadecabacter</taxon>
    </lineage>
</organism>
<dbReference type="InterPro" id="IPR025297">
    <property type="entry name" value="DUF4159"/>
</dbReference>
<dbReference type="Pfam" id="PF07584">
    <property type="entry name" value="BatA"/>
    <property type="match status" value="1"/>
</dbReference>
<dbReference type="Gene3D" id="3.40.50.880">
    <property type="match status" value="1"/>
</dbReference>
<dbReference type="InterPro" id="IPR029062">
    <property type="entry name" value="Class_I_gatase-like"/>
</dbReference>
<dbReference type="Proteomes" id="UP000067444">
    <property type="component" value="Chromosome"/>
</dbReference>
<dbReference type="NCBIfam" id="TIGR02226">
    <property type="entry name" value="two_anch"/>
    <property type="match status" value="1"/>
</dbReference>
<protein>
    <submittedName>
        <fullName evidence="1">Uncharacterized protein</fullName>
    </submittedName>
</protein>
<gene>
    <name evidence="1" type="ORF">OSB_27350</name>
</gene>
<name>A0A0K0Y8H0_9RHOB</name>
<dbReference type="STRING" id="1458307.OSB_27350"/>
<evidence type="ECO:0000313" key="2">
    <source>
        <dbReference type="Proteomes" id="UP000067444"/>
    </source>
</evidence>
<dbReference type="PANTHER" id="PTHR37464">
    <property type="entry name" value="BLL2463 PROTEIN"/>
    <property type="match status" value="1"/>
</dbReference>
<dbReference type="InterPro" id="IPR011933">
    <property type="entry name" value="Double_TM_dom"/>
</dbReference>
<reference evidence="1 2" key="1">
    <citation type="journal article" date="2015" name="Genome Announc.">
        <title>Closed Genome Sequence of Octadecabacter temperatus SB1, the First Mesophilic Species of the Genus Octadecabacter.</title>
        <authorList>
            <person name="Voget S."/>
            <person name="Billerbeck S."/>
            <person name="Simon M."/>
            <person name="Daniel R."/>
        </authorList>
    </citation>
    <scope>NUCLEOTIDE SEQUENCE [LARGE SCALE GENOMIC DNA]</scope>
    <source>
        <strain evidence="1 2">SB1</strain>
    </source>
</reference>
<dbReference type="KEGG" id="otm:OSB_27350"/>
<dbReference type="SUPFAM" id="SSF52317">
    <property type="entry name" value="Class I glutamine amidotransferase-like"/>
    <property type="match status" value="1"/>
</dbReference>
<dbReference type="CDD" id="cd03143">
    <property type="entry name" value="A4_beta-galactosidase_middle_domain"/>
    <property type="match status" value="1"/>
</dbReference>
<sequence>MLSIGPIAFATPWLLLGLLILPILWLLLRAVPPAPIHRRFPGVALLLGLSDDSTQTDRTPWWLLLLRLLAVAAIITAFAGPVLNPKDETPGSGPLLVLVDGTWADARDWPRRVDRIDAALAEAARDGRTAALVTLTDLPPEAPVFQDAQAVGQRIAALTPHPFEPNEEAVMEWAKTLTGSFDTFWMSDGLARDGRETLLSVLETHGTVTAFESPRPIFGLRAAQVVDGDVSVTVLRAASGVGSQTSVAAIGLDPAGIERQLATAPASFEAGSTETTATFDLPPELRNRVTRFEIRGVRSAGAVTLTDDALKRREVALLAGASEREALELLSPLHYLERALIPTADLIEGSLEDVLLANPDVIILADVATMTAIETDTMIEWVENGGLLVRFAGPRLAASDISRIDEDPLMPVRLRVGGRSIGGAMSWGEPKELAPFPDTSPFFGLPIPNDVAITAQVMAQPDPTLASRVIAQLADGTPLVTRKLTGEGSIVLFHVTANAEWSTLPISGLFVQMLERLAVSTRPAAPTADDLTGTIWMPEDVLNAFGELDRADTLSGVAGEDLATARPTAAMLPGLYAGEDRRIAVNAIGREGTLTAATWPARIAVEGLDVVRETLLKGWLLAAALVLLTIDIIASLALSGRLRGPRASAAATVLVALLFAPQNVRAQEDSFAITSTADVVLAYVITGDTRVDEMSDAGLYGLSNTLFQRTSIEPSFPVGIDLETDELAFFPFIYWPITADQQLPTREAYTKLNRYLRSGGMILFDTRDADLARFGSSSPAGRKLQAIARGLDIPALEPIPQDHVLTRTFYLLQDFPGRHPGRDVWVEAAPADAELSEGMPFRDLNDGVTPVVIGGNDWAAAWATDQLGNPLVPIGRGQAGNRQREIALRFGVNLIMHVLTGNYKSDQVHVPSLLDRLGQ</sequence>
<dbReference type="InterPro" id="IPR024163">
    <property type="entry name" value="Aerotolerance_reg_N"/>
</dbReference>
<dbReference type="EMBL" id="CP012160">
    <property type="protein sequence ID" value="AKS47259.1"/>
    <property type="molecule type" value="Genomic_DNA"/>
</dbReference>
<accession>A0A0K0Y8H0</accession>